<dbReference type="Gene3D" id="3.40.710.10">
    <property type="entry name" value="DD-peptidase/beta-lactamase superfamily"/>
    <property type="match status" value="1"/>
</dbReference>
<dbReference type="PANTHER" id="PTHR35333">
    <property type="entry name" value="BETA-LACTAMASE"/>
    <property type="match status" value="1"/>
</dbReference>
<dbReference type="InterPro" id="IPR000871">
    <property type="entry name" value="Beta-lactam_class-A"/>
</dbReference>
<dbReference type="PANTHER" id="PTHR35333:SF3">
    <property type="entry name" value="BETA-LACTAMASE-TYPE TRANSPEPTIDASE FOLD CONTAINING PROTEIN"/>
    <property type="match status" value="1"/>
</dbReference>
<dbReference type="Proteomes" id="UP000252698">
    <property type="component" value="Chromosome"/>
</dbReference>
<dbReference type="KEGG" id="sata:C5746_37325"/>
<dbReference type="GO" id="GO:0046677">
    <property type="term" value="P:response to antibiotic"/>
    <property type="evidence" value="ECO:0007669"/>
    <property type="project" value="InterPro"/>
</dbReference>
<organism evidence="2 3">
    <name type="scientific">Streptomyces atratus</name>
    <dbReference type="NCBI Taxonomy" id="1893"/>
    <lineage>
        <taxon>Bacteria</taxon>
        <taxon>Bacillati</taxon>
        <taxon>Actinomycetota</taxon>
        <taxon>Actinomycetes</taxon>
        <taxon>Kitasatosporales</taxon>
        <taxon>Streptomycetaceae</taxon>
        <taxon>Streptomyces</taxon>
    </lineage>
</organism>
<evidence type="ECO:0000313" key="3">
    <source>
        <dbReference type="Proteomes" id="UP000252698"/>
    </source>
</evidence>
<dbReference type="GO" id="GO:0030655">
    <property type="term" value="P:beta-lactam antibiotic catabolic process"/>
    <property type="evidence" value="ECO:0007669"/>
    <property type="project" value="InterPro"/>
</dbReference>
<feature type="domain" description="Beta-lactamase class A catalytic" evidence="1">
    <location>
        <begin position="26"/>
        <end position="272"/>
    </location>
</feature>
<dbReference type="GO" id="GO:0008800">
    <property type="term" value="F:beta-lactamase activity"/>
    <property type="evidence" value="ECO:0007669"/>
    <property type="project" value="InterPro"/>
</dbReference>
<dbReference type="RefSeq" id="WP_114248070.1">
    <property type="nucleotide sequence ID" value="NZ_CP027306.1"/>
</dbReference>
<dbReference type="InterPro" id="IPR045155">
    <property type="entry name" value="Beta-lactam_cat"/>
</dbReference>
<dbReference type="EMBL" id="CP027306">
    <property type="protein sequence ID" value="AXE81665.1"/>
    <property type="molecule type" value="Genomic_DNA"/>
</dbReference>
<dbReference type="AlphaFoldDB" id="A0A2Z5JQJ3"/>
<dbReference type="InterPro" id="IPR012338">
    <property type="entry name" value="Beta-lactam/transpept-like"/>
</dbReference>
<evidence type="ECO:0000259" key="1">
    <source>
        <dbReference type="Pfam" id="PF13354"/>
    </source>
</evidence>
<dbReference type="GeneID" id="95523986"/>
<accession>A0A2Z5JQJ3</accession>
<protein>
    <submittedName>
        <fullName evidence="2">Serine hydrolase</fullName>
    </submittedName>
</protein>
<dbReference type="SUPFAM" id="SSF56601">
    <property type="entry name" value="beta-lactamase/transpeptidase-like"/>
    <property type="match status" value="1"/>
</dbReference>
<sequence length="304" mass="32810">MTATVSGTVGNRIRTAFDDAEVQGYFFAREVDGDRTIGVAADEPVCLASVFKIPIALAYAREAAAGRLDRTERHSVDPHYRDGGIGTSGCADPVEMSLRDLVHMMLTMSDNAATDVVLARVGLDTVNGLLAELGLRKTHLIGGCLELTGSLFADLGVTTEVEAHARMAALATQGPKELLKLSVCVPERTTRGTARDIAELLVRIWRDEAGPAEACAEVRAVMSQQIWPHRLWSGFDDSYRVAGKTGTLPGWRNEAGVIEDRDGGRWAVAVFTRSDRPDLHNSRADRVIGQVAALAVDELRSTTL</sequence>
<evidence type="ECO:0000313" key="2">
    <source>
        <dbReference type="EMBL" id="AXE81665.1"/>
    </source>
</evidence>
<dbReference type="Pfam" id="PF13354">
    <property type="entry name" value="Beta-lactamase2"/>
    <property type="match status" value="1"/>
</dbReference>
<proteinExistence type="predicted"/>
<name>A0A2Z5JQJ3_STRAR</name>
<reference evidence="2 3" key="1">
    <citation type="journal article" date="2018" name="Front. Microbiol.">
        <title>Genome Sequencing of Streptomyces atratus SCSIOZH16 and Activation Production of Nocardamine via Metabolic Engineering.</title>
        <authorList>
            <person name="Li Y."/>
            <person name="Zhang C."/>
            <person name="Liu C."/>
            <person name="Ju J."/>
            <person name="Ma J."/>
        </authorList>
    </citation>
    <scope>NUCLEOTIDE SEQUENCE [LARGE SCALE GENOMIC DNA]</scope>
    <source>
        <strain evidence="2 3">SCSIO_ZH16</strain>
    </source>
</reference>
<keyword evidence="2" id="KW-0378">Hydrolase</keyword>
<gene>
    <name evidence="2" type="ORF">C5746_37325</name>
</gene>